<dbReference type="Proteomes" id="UP000537718">
    <property type="component" value="Unassembled WGS sequence"/>
</dbReference>
<evidence type="ECO:0000256" key="1">
    <source>
        <dbReference type="SAM" id="SignalP"/>
    </source>
</evidence>
<proteinExistence type="predicted"/>
<dbReference type="AlphaFoldDB" id="A0A7W8YW05"/>
<organism evidence="2 3">
    <name type="scientific">Pedobacter cryoconitis</name>
    <dbReference type="NCBI Taxonomy" id="188932"/>
    <lineage>
        <taxon>Bacteria</taxon>
        <taxon>Pseudomonadati</taxon>
        <taxon>Bacteroidota</taxon>
        <taxon>Sphingobacteriia</taxon>
        <taxon>Sphingobacteriales</taxon>
        <taxon>Sphingobacteriaceae</taxon>
        <taxon>Pedobacter</taxon>
    </lineage>
</organism>
<feature type="chain" id="PRO_5031573217" description="Outer membrane protein beta-barrel domain-containing protein" evidence="1">
    <location>
        <begin position="23"/>
        <end position="162"/>
    </location>
</feature>
<evidence type="ECO:0000313" key="2">
    <source>
        <dbReference type="EMBL" id="MBB5622811.1"/>
    </source>
</evidence>
<accession>A0A7W8YW05</accession>
<dbReference type="RefSeq" id="WP_183868864.1">
    <property type="nucleotide sequence ID" value="NZ_JACHCF010000010.1"/>
</dbReference>
<comment type="caution">
    <text evidence="2">The sequence shown here is derived from an EMBL/GenBank/DDBJ whole genome shotgun (WGS) entry which is preliminary data.</text>
</comment>
<keyword evidence="1" id="KW-0732">Signal</keyword>
<name>A0A7W8YW05_9SPHI</name>
<feature type="signal peptide" evidence="1">
    <location>
        <begin position="1"/>
        <end position="22"/>
    </location>
</feature>
<protein>
    <recommendedName>
        <fullName evidence="4">Outer membrane protein beta-barrel domain-containing protein</fullName>
    </recommendedName>
</protein>
<evidence type="ECO:0000313" key="3">
    <source>
        <dbReference type="Proteomes" id="UP000537718"/>
    </source>
</evidence>
<dbReference type="EMBL" id="JACHCF010000010">
    <property type="protein sequence ID" value="MBB5622811.1"/>
    <property type="molecule type" value="Genomic_DNA"/>
</dbReference>
<evidence type="ECO:0008006" key="4">
    <source>
        <dbReference type="Google" id="ProtNLM"/>
    </source>
</evidence>
<gene>
    <name evidence="2" type="ORF">HDE69_003893</name>
</gene>
<sequence>MKKLFTILGCLALTVATMSVKAQNYKTGLGLGLDFGDGTTLVGPSLRTHFNRNTALQAEVLFGGNTTVLQAFLQYNAPIKGARGLDWYIGGGPKVQIYDRKRFFSNENYTAFYLVPVVGLDYKFRGAPLALAFDWRPSIYVGDNPFLGSEAGRFGLALRFTF</sequence>
<reference evidence="2 3" key="1">
    <citation type="submission" date="2020-08" db="EMBL/GenBank/DDBJ databases">
        <title>Genomic Encyclopedia of Type Strains, Phase IV (KMG-V): Genome sequencing to study the core and pangenomes of soil and plant-associated prokaryotes.</title>
        <authorList>
            <person name="Whitman W."/>
        </authorList>
    </citation>
    <scope>NUCLEOTIDE SEQUENCE [LARGE SCALE GENOMIC DNA]</scope>
    <source>
        <strain evidence="2 3">MP7CTX6</strain>
    </source>
</reference>